<dbReference type="RefSeq" id="WP_144277672.1">
    <property type="nucleotide sequence ID" value="NZ_CP041730.1"/>
</dbReference>
<dbReference type="EMBL" id="CP041730">
    <property type="protein sequence ID" value="QDQ26273.1"/>
    <property type="molecule type" value="Genomic_DNA"/>
</dbReference>
<evidence type="ECO:0000256" key="1">
    <source>
        <dbReference type="SAM" id="SignalP"/>
    </source>
</evidence>
<evidence type="ECO:0000313" key="3">
    <source>
        <dbReference type="Proteomes" id="UP000317550"/>
    </source>
</evidence>
<dbReference type="Proteomes" id="UP000317550">
    <property type="component" value="Chromosome"/>
</dbReference>
<dbReference type="KEGG" id="cari:FNU76_07810"/>
<keyword evidence="1" id="KW-0732">Signal</keyword>
<feature type="chain" id="PRO_5021794739" evidence="1">
    <location>
        <begin position="28"/>
        <end position="123"/>
    </location>
</feature>
<dbReference type="AlphaFoldDB" id="A0A516SDN8"/>
<feature type="signal peptide" evidence="1">
    <location>
        <begin position="1"/>
        <end position="27"/>
    </location>
</feature>
<dbReference type="OrthoDB" id="9429641at2"/>
<evidence type="ECO:0000313" key="2">
    <source>
        <dbReference type="EMBL" id="QDQ26273.1"/>
    </source>
</evidence>
<reference evidence="3" key="1">
    <citation type="submission" date="2019-07" db="EMBL/GenBank/DDBJ databases">
        <title>Chitinimonas sp. nov., isolated from Ny-Alesund, arctica soil.</title>
        <authorList>
            <person name="Xu Q."/>
            <person name="Peng F."/>
        </authorList>
    </citation>
    <scope>NUCLEOTIDE SEQUENCE [LARGE SCALE GENOMIC DNA]</scope>
    <source>
        <strain evidence="3">R3-44</strain>
    </source>
</reference>
<sequence length="123" mass="12134">MQVKKSTELVVVGGMLALSLISSYADAAAVVISDSPTSQTATVATASAGGYVLEEFRLNLSANVKLAYDGDGQAVAVKTGNKKGMHTFGGSSNGGSVKQCEATSLASSAVLSGAATVNVSAGC</sequence>
<gene>
    <name evidence="2" type="ORF">FNU76_07810</name>
</gene>
<keyword evidence="3" id="KW-1185">Reference proteome</keyword>
<accession>A0A516SDN8</accession>
<protein>
    <submittedName>
        <fullName evidence="2">Uncharacterized protein</fullName>
    </submittedName>
</protein>
<proteinExistence type="predicted"/>
<name>A0A516SDN8_9NEIS</name>
<organism evidence="2 3">
    <name type="scientific">Chitinimonas arctica</name>
    <dbReference type="NCBI Taxonomy" id="2594795"/>
    <lineage>
        <taxon>Bacteria</taxon>
        <taxon>Pseudomonadati</taxon>
        <taxon>Pseudomonadota</taxon>
        <taxon>Betaproteobacteria</taxon>
        <taxon>Neisseriales</taxon>
        <taxon>Chitinibacteraceae</taxon>
        <taxon>Chitinimonas</taxon>
    </lineage>
</organism>